<keyword evidence="3" id="KW-1185">Reference proteome</keyword>
<dbReference type="InterPro" id="IPR036514">
    <property type="entry name" value="SGNH_hydro_sf"/>
</dbReference>
<evidence type="ECO:0000256" key="1">
    <source>
        <dbReference type="SAM" id="MobiDB-lite"/>
    </source>
</evidence>
<name>A0A9X1Y816_9PROT</name>
<dbReference type="InterPro" id="IPR007407">
    <property type="entry name" value="DUF459"/>
</dbReference>
<dbReference type="AlphaFoldDB" id="A0A9X1Y816"/>
<feature type="compositionally biased region" description="Low complexity" evidence="1">
    <location>
        <begin position="299"/>
        <end position="317"/>
    </location>
</feature>
<feature type="compositionally biased region" description="Low complexity" evidence="1">
    <location>
        <begin position="263"/>
        <end position="280"/>
    </location>
</feature>
<gene>
    <name evidence="2" type="ORF">M0638_12745</name>
</gene>
<dbReference type="Proteomes" id="UP001139516">
    <property type="component" value="Unassembled WGS sequence"/>
</dbReference>
<organism evidence="2 3">
    <name type="scientific">Roseomonas acroporae</name>
    <dbReference type="NCBI Taxonomy" id="2937791"/>
    <lineage>
        <taxon>Bacteria</taxon>
        <taxon>Pseudomonadati</taxon>
        <taxon>Pseudomonadota</taxon>
        <taxon>Alphaproteobacteria</taxon>
        <taxon>Acetobacterales</taxon>
        <taxon>Roseomonadaceae</taxon>
        <taxon>Roseomonas</taxon>
    </lineage>
</organism>
<evidence type="ECO:0000313" key="2">
    <source>
        <dbReference type="EMBL" id="MCK8785253.1"/>
    </source>
</evidence>
<protein>
    <submittedName>
        <fullName evidence="2">GDSL-type esterase/lipase family protein</fullName>
    </submittedName>
</protein>
<sequence>MTDLSFPAHRHAAPLPRRGAVLGGLAGLLLAGRRARAEEGGPLTIAVLGDSQAQGLAQMMLRQVRRDPRFRVLNRTKPATAISQPVIHDWLAVAQRTAEHDRPDIAVLMFGGNDRVPARPAEGRYLPFRSAAWLEFYRGRVEAILRAFAEAGIPVIWCGNPIAREANYSRDMQYLNGLFRDATVAAGGTYLDIWTLVADDSGRFVGSGPALDGSMQRLRTDDGIHFTMAGYDLVAARVMQQVRAEADRMQAAARQGRAVVAAGRPAPAEAAPAGPAAPAAEAPPPDVPPTNAPPPDAPPAEARPAAEAATDAPAAQP</sequence>
<accession>A0A9X1Y816</accession>
<feature type="region of interest" description="Disordered" evidence="1">
    <location>
        <begin position="263"/>
        <end position="317"/>
    </location>
</feature>
<dbReference type="Pfam" id="PF04311">
    <property type="entry name" value="DUF459"/>
    <property type="match status" value="1"/>
</dbReference>
<dbReference type="Gene3D" id="3.40.50.1110">
    <property type="entry name" value="SGNH hydrolase"/>
    <property type="match status" value="1"/>
</dbReference>
<proteinExistence type="predicted"/>
<dbReference type="GO" id="GO:0016788">
    <property type="term" value="F:hydrolase activity, acting on ester bonds"/>
    <property type="evidence" value="ECO:0007669"/>
    <property type="project" value="UniProtKB-ARBA"/>
</dbReference>
<dbReference type="RefSeq" id="WP_248667377.1">
    <property type="nucleotide sequence ID" value="NZ_JALPRX010000054.1"/>
</dbReference>
<feature type="compositionally biased region" description="Pro residues" evidence="1">
    <location>
        <begin position="281"/>
        <end position="298"/>
    </location>
</feature>
<comment type="caution">
    <text evidence="2">The sequence shown here is derived from an EMBL/GenBank/DDBJ whole genome shotgun (WGS) entry which is preliminary data.</text>
</comment>
<dbReference type="EMBL" id="JALPRX010000054">
    <property type="protein sequence ID" value="MCK8785253.1"/>
    <property type="molecule type" value="Genomic_DNA"/>
</dbReference>
<dbReference type="SUPFAM" id="SSF52266">
    <property type="entry name" value="SGNH hydrolase"/>
    <property type="match status" value="1"/>
</dbReference>
<reference evidence="2" key="1">
    <citation type="submission" date="2022-04" db="EMBL/GenBank/DDBJ databases">
        <title>Roseomonas acroporae sp. nov., isolated from coral Acropora digitifera.</title>
        <authorList>
            <person name="Sun H."/>
        </authorList>
    </citation>
    <scope>NUCLEOTIDE SEQUENCE</scope>
    <source>
        <strain evidence="2">NAR14</strain>
    </source>
</reference>
<evidence type="ECO:0000313" key="3">
    <source>
        <dbReference type="Proteomes" id="UP001139516"/>
    </source>
</evidence>